<dbReference type="EMBL" id="JAIHOM010000105">
    <property type="protein sequence ID" value="MCW6038053.1"/>
    <property type="molecule type" value="Genomic_DNA"/>
</dbReference>
<organism evidence="1 2">
    <name type="scientific">Spirulina subsalsa FACHB-351</name>
    <dbReference type="NCBI Taxonomy" id="234711"/>
    <lineage>
        <taxon>Bacteria</taxon>
        <taxon>Bacillati</taxon>
        <taxon>Cyanobacteriota</taxon>
        <taxon>Cyanophyceae</taxon>
        <taxon>Spirulinales</taxon>
        <taxon>Spirulinaceae</taxon>
        <taxon>Spirulina</taxon>
    </lineage>
</organism>
<proteinExistence type="predicted"/>
<evidence type="ECO:0000313" key="1">
    <source>
        <dbReference type="EMBL" id="MCW6038053.1"/>
    </source>
</evidence>
<gene>
    <name evidence="1" type="ORF">K4A83_17495</name>
</gene>
<reference evidence="1 2" key="1">
    <citation type="submission" date="2021-08" db="EMBL/GenBank/DDBJ databases">
        <title>Draft genome sequence of Spirulina subsalsa with high tolerance to salinity and hype-accumulation of phycocyanin.</title>
        <authorList>
            <person name="Pei H."/>
            <person name="Jiang L."/>
        </authorList>
    </citation>
    <scope>NUCLEOTIDE SEQUENCE [LARGE SCALE GENOMIC DNA]</scope>
    <source>
        <strain evidence="1 2">FACHB-351</strain>
    </source>
</reference>
<dbReference type="RefSeq" id="WP_265265945.1">
    <property type="nucleotide sequence ID" value="NZ_JAIHOM010000105.1"/>
</dbReference>
<sequence length="53" mass="5560">MVCLNCGTEQDRDVSASANILAAGQADLNGQTLSCVRPYPGEVACWSTCPETI</sequence>
<comment type="caution">
    <text evidence="1">The sequence shown here is derived from an EMBL/GenBank/DDBJ whole genome shotgun (WGS) entry which is preliminary data.</text>
</comment>
<evidence type="ECO:0000313" key="2">
    <source>
        <dbReference type="Proteomes" id="UP001526426"/>
    </source>
</evidence>
<accession>A0ABT3L958</accession>
<name>A0ABT3L958_9CYAN</name>
<keyword evidence="2" id="KW-1185">Reference proteome</keyword>
<dbReference type="Proteomes" id="UP001526426">
    <property type="component" value="Unassembled WGS sequence"/>
</dbReference>
<protein>
    <submittedName>
        <fullName evidence="1">Uncharacterized protein</fullName>
    </submittedName>
</protein>